<gene>
    <name evidence="4" type="primary">LOC110977512</name>
</gene>
<organism evidence="3 4">
    <name type="scientific">Acanthaster planci</name>
    <name type="common">Crown-of-thorns starfish</name>
    <dbReference type="NCBI Taxonomy" id="133434"/>
    <lineage>
        <taxon>Eukaryota</taxon>
        <taxon>Metazoa</taxon>
        <taxon>Echinodermata</taxon>
        <taxon>Eleutherozoa</taxon>
        <taxon>Asterozoa</taxon>
        <taxon>Asteroidea</taxon>
        <taxon>Valvatacea</taxon>
        <taxon>Valvatida</taxon>
        <taxon>Acanthasteridae</taxon>
        <taxon>Acanthaster</taxon>
    </lineage>
</organism>
<feature type="compositionally biased region" description="Polar residues" evidence="1">
    <location>
        <begin position="363"/>
        <end position="377"/>
    </location>
</feature>
<feature type="compositionally biased region" description="Low complexity" evidence="1">
    <location>
        <begin position="378"/>
        <end position="394"/>
    </location>
</feature>
<keyword evidence="2" id="KW-1133">Transmembrane helix</keyword>
<keyword evidence="2" id="KW-0812">Transmembrane</keyword>
<accession>A0A8B7Y2M6</accession>
<reference evidence="4" key="1">
    <citation type="submission" date="2025-08" db="UniProtKB">
        <authorList>
            <consortium name="RefSeq"/>
        </authorList>
    </citation>
    <scope>IDENTIFICATION</scope>
</reference>
<name>A0A8B7Y2M6_ACAPL</name>
<evidence type="ECO:0000256" key="2">
    <source>
        <dbReference type="SAM" id="Phobius"/>
    </source>
</evidence>
<keyword evidence="3" id="KW-1185">Reference proteome</keyword>
<evidence type="ECO:0000313" key="4">
    <source>
        <dbReference type="RefSeq" id="XP_022087429.1"/>
    </source>
</evidence>
<protein>
    <submittedName>
        <fullName evidence="4">Uncharacterized protein LOC110977512</fullName>
    </submittedName>
</protein>
<feature type="region of interest" description="Disordered" evidence="1">
    <location>
        <begin position="113"/>
        <end position="136"/>
    </location>
</feature>
<feature type="region of interest" description="Disordered" evidence="1">
    <location>
        <begin position="361"/>
        <end position="397"/>
    </location>
</feature>
<feature type="transmembrane region" description="Helical" evidence="2">
    <location>
        <begin position="411"/>
        <end position="431"/>
    </location>
</feature>
<dbReference type="OrthoDB" id="10556841at2759"/>
<keyword evidence="2" id="KW-0472">Membrane</keyword>
<dbReference type="AlphaFoldDB" id="A0A8B7Y2M6"/>
<sequence length="476" mass="53069">MNGNRIDEASTVFVSCPKEELECDIQESVEGCKFELMCRYIPSCFTVLRCKLANRLLDFPGLTKKGDWCTTKYCENGPLGADNVLCYLYSNTLPAHLQTRVVIPLPSTLTTSAASTAEPVTPPAEPSPQPPDSPDNFLNLPQKMVSNFTMRALVLLWWSLLVSHLAWGKLEIPSVVKLHTGQRTHIECVHTCQRDECEVRLGWVNLPPEFRGFEECFNATHHSLKMSTEAGREEVPSRRRVTCVARATDGATLEETSTWLEICPTEMLKCKLTKEQRVPANLAHASYLSACEFVTMCGTAPLCEANGELLDFLDFNATTEPPVNVFRAIGLAPGDTVTCFLLSDKMEPHLQTRFEMTVPLESETPTRGSQTTIRQQASTTKTTTSTTETKLSTPPTSPTNQCPLTPCDCTAPWVLFALTLIVLICIIVRILRRYVKQTPANQRTWESFHNYVCMCKYALKGVNTTTEAFSEISFSD</sequence>
<dbReference type="RefSeq" id="XP_022087429.1">
    <property type="nucleotide sequence ID" value="XM_022231737.1"/>
</dbReference>
<feature type="compositionally biased region" description="Pro residues" evidence="1">
    <location>
        <begin position="120"/>
        <end position="133"/>
    </location>
</feature>
<dbReference type="GeneID" id="110977512"/>
<dbReference type="KEGG" id="aplc:110977512"/>
<evidence type="ECO:0000313" key="3">
    <source>
        <dbReference type="Proteomes" id="UP000694845"/>
    </source>
</evidence>
<proteinExistence type="predicted"/>
<evidence type="ECO:0000256" key="1">
    <source>
        <dbReference type="SAM" id="MobiDB-lite"/>
    </source>
</evidence>
<dbReference type="Proteomes" id="UP000694845">
    <property type="component" value="Unplaced"/>
</dbReference>